<comment type="caution">
    <text evidence="1">The sequence shown here is derived from an EMBL/GenBank/DDBJ whole genome shotgun (WGS) entry which is preliminary data.</text>
</comment>
<dbReference type="EMBL" id="BSPD01000030">
    <property type="protein sequence ID" value="GLS25472.1"/>
    <property type="molecule type" value="Genomic_DNA"/>
</dbReference>
<evidence type="ECO:0000313" key="2">
    <source>
        <dbReference type="Proteomes" id="UP001156870"/>
    </source>
</evidence>
<dbReference type="Proteomes" id="UP001156870">
    <property type="component" value="Unassembled WGS sequence"/>
</dbReference>
<proteinExistence type="predicted"/>
<organism evidence="1 2">
    <name type="scientific">Marinibactrum halimedae</name>
    <dbReference type="NCBI Taxonomy" id="1444977"/>
    <lineage>
        <taxon>Bacteria</taxon>
        <taxon>Pseudomonadati</taxon>
        <taxon>Pseudomonadota</taxon>
        <taxon>Gammaproteobacteria</taxon>
        <taxon>Cellvibrionales</taxon>
        <taxon>Cellvibrionaceae</taxon>
        <taxon>Marinibactrum</taxon>
    </lineage>
</organism>
<evidence type="ECO:0000313" key="1">
    <source>
        <dbReference type="EMBL" id="GLS25472.1"/>
    </source>
</evidence>
<keyword evidence="2" id="KW-1185">Reference proteome</keyword>
<reference evidence="1 2" key="1">
    <citation type="journal article" date="2014" name="Int. J. Syst. Evol. Microbiol.">
        <title>Complete genome sequence of Corynebacterium casei LMG S-19264T (=DSM 44701T), isolated from a smear-ripened cheese.</title>
        <authorList>
            <consortium name="US DOE Joint Genome Institute (JGI-PGF)"/>
            <person name="Walter F."/>
            <person name="Albersmeier A."/>
            <person name="Kalinowski J."/>
            <person name="Ruckert C."/>
        </authorList>
    </citation>
    <scope>NUCLEOTIDE SEQUENCE [LARGE SCALE GENOMIC DNA]</scope>
    <source>
        <strain evidence="1 2">NBRC 110095</strain>
    </source>
</reference>
<sequence>MNLKDVWIIEHKSKVLPNCSVVMDGSEYLYSTCYVPTDSIEEALVLAKKDLMNHGLDFIGPSQCTRYRIALLTNPPPNYHTHKDNSETALKEKAIIHDTFVSQEIMEDEGKAW</sequence>
<protein>
    <submittedName>
        <fullName evidence="1">Uncharacterized protein</fullName>
    </submittedName>
</protein>
<dbReference type="RefSeq" id="WP_232592025.1">
    <property type="nucleotide sequence ID" value="NZ_BSPD01000030.1"/>
</dbReference>
<accession>A0AA37T621</accession>
<dbReference type="AlphaFoldDB" id="A0AA37T621"/>
<name>A0AA37T621_9GAMM</name>
<gene>
    <name evidence="1" type="ORF">GCM10007877_11860</name>
</gene>